<dbReference type="AlphaFoldDB" id="T1FIE0"/>
<dbReference type="EnsemblMetazoa" id="HelroT182577">
    <property type="protein sequence ID" value="HelroP182577"/>
    <property type="gene ID" value="HelroG182577"/>
</dbReference>
<evidence type="ECO:0000313" key="3">
    <source>
        <dbReference type="EnsemblMetazoa" id="HelroP182577"/>
    </source>
</evidence>
<name>T1FIE0_HELRO</name>
<evidence type="ECO:0000313" key="2">
    <source>
        <dbReference type="EMBL" id="ESN90868.1"/>
    </source>
</evidence>
<keyword evidence="4" id="KW-1185">Reference proteome</keyword>
<dbReference type="CTD" id="20208589"/>
<dbReference type="InParanoid" id="T1FIE0"/>
<feature type="region of interest" description="Disordered" evidence="1">
    <location>
        <begin position="38"/>
        <end position="64"/>
    </location>
</feature>
<feature type="compositionally biased region" description="Low complexity" evidence="1">
    <location>
        <begin position="41"/>
        <end position="50"/>
    </location>
</feature>
<dbReference type="Proteomes" id="UP000015101">
    <property type="component" value="Unassembled WGS sequence"/>
</dbReference>
<sequence>MDHIMQIFNFIKFSVAAGGTGTSDYVMNHYAPVVQLHRKNNNNNDNNGDNNNDDGDNNNNNNEPLNYVVLDFHKKNINKNRIQDINSATENDFYFNYRDINQQQNRDNYGYNNNPNVILLTFQFPPVNLDSRNAIPYFLKFPFQKIKFNQFSWDSHNSRSHAHL</sequence>
<evidence type="ECO:0000256" key="1">
    <source>
        <dbReference type="SAM" id="MobiDB-lite"/>
    </source>
</evidence>
<dbReference type="GeneID" id="20208589"/>
<proteinExistence type="predicted"/>
<dbReference type="KEGG" id="hro:HELRODRAFT_182577"/>
<dbReference type="EMBL" id="AMQM01008259">
    <property type="status" value="NOT_ANNOTATED_CDS"/>
    <property type="molecule type" value="Genomic_DNA"/>
</dbReference>
<reference evidence="2 4" key="2">
    <citation type="journal article" date="2013" name="Nature">
        <title>Insights into bilaterian evolution from three spiralian genomes.</title>
        <authorList>
            <person name="Simakov O."/>
            <person name="Marletaz F."/>
            <person name="Cho S.J."/>
            <person name="Edsinger-Gonzales E."/>
            <person name="Havlak P."/>
            <person name="Hellsten U."/>
            <person name="Kuo D.H."/>
            <person name="Larsson T."/>
            <person name="Lv J."/>
            <person name="Arendt D."/>
            <person name="Savage R."/>
            <person name="Osoegawa K."/>
            <person name="de Jong P."/>
            <person name="Grimwood J."/>
            <person name="Chapman J.A."/>
            <person name="Shapiro H."/>
            <person name="Aerts A."/>
            <person name="Otillar R.P."/>
            <person name="Terry A.Y."/>
            <person name="Boore J.L."/>
            <person name="Grigoriev I.V."/>
            <person name="Lindberg D.R."/>
            <person name="Seaver E.C."/>
            <person name="Weisblat D.A."/>
            <person name="Putnam N.H."/>
            <person name="Rokhsar D.S."/>
        </authorList>
    </citation>
    <scope>NUCLEOTIDE SEQUENCE</scope>
</reference>
<dbReference type="RefSeq" id="XP_009031071.1">
    <property type="nucleotide sequence ID" value="XM_009032823.1"/>
</dbReference>
<reference evidence="3" key="3">
    <citation type="submission" date="2015-06" db="UniProtKB">
        <authorList>
            <consortium name="EnsemblMetazoa"/>
        </authorList>
    </citation>
    <scope>IDENTIFICATION</scope>
</reference>
<evidence type="ECO:0000313" key="4">
    <source>
        <dbReference type="Proteomes" id="UP000015101"/>
    </source>
</evidence>
<gene>
    <name evidence="3" type="primary">20208589</name>
    <name evidence="2" type="ORF">HELRODRAFT_182577</name>
</gene>
<dbReference type="HOGENOM" id="CLU_1620850_0_0_1"/>
<reference evidence="4" key="1">
    <citation type="submission" date="2012-12" db="EMBL/GenBank/DDBJ databases">
        <authorList>
            <person name="Hellsten U."/>
            <person name="Grimwood J."/>
            <person name="Chapman J.A."/>
            <person name="Shapiro H."/>
            <person name="Aerts A."/>
            <person name="Otillar R.P."/>
            <person name="Terry A.Y."/>
            <person name="Boore J.L."/>
            <person name="Simakov O."/>
            <person name="Marletaz F."/>
            <person name="Cho S.-J."/>
            <person name="Edsinger-Gonzales E."/>
            <person name="Havlak P."/>
            <person name="Kuo D.-H."/>
            <person name="Larsson T."/>
            <person name="Lv J."/>
            <person name="Arendt D."/>
            <person name="Savage R."/>
            <person name="Osoegawa K."/>
            <person name="de Jong P."/>
            <person name="Lindberg D.R."/>
            <person name="Seaver E.C."/>
            <person name="Weisblat D.A."/>
            <person name="Putnam N.H."/>
            <person name="Grigoriev I.V."/>
            <person name="Rokhsar D.S."/>
        </authorList>
    </citation>
    <scope>NUCLEOTIDE SEQUENCE</scope>
</reference>
<dbReference type="EMBL" id="KB097744">
    <property type="protein sequence ID" value="ESN90868.1"/>
    <property type="molecule type" value="Genomic_DNA"/>
</dbReference>
<protein>
    <submittedName>
        <fullName evidence="2 3">Uncharacterized protein</fullName>
    </submittedName>
</protein>
<accession>T1FIE0</accession>
<organism evidence="3 4">
    <name type="scientific">Helobdella robusta</name>
    <name type="common">Californian leech</name>
    <dbReference type="NCBI Taxonomy" id="6412"/>
    <lineage>
        <taxon>Eukaryota</taxon>
        <taxon>Metazoa</taxon>
        <taxon>Spiralia</taxon>
        <taxon>Lophotrochozoa</taxon>
        <taxon>Annelida</taxon>
        <taxon>Clitellata</taxon>
        <taxon>Hirudinea</taxon>
        <taxon>Rhynchobdellida</taxon>
        <taxon>Glossiphoniidae</taxon>
        <taxon>Helobdella</taxon>
    </lineage>
</organism>